<keyword evidence="1" id="KW-1133">Transmembrane helix</keyword>
<dbReference type="EMBL" id="BMRP01000003">
    <property type="protein sequence ID" value="GGU50964.1"/>
    <property type="molecule type" value="Genomic_DNA"/>
</dbReference>
<keyword evidence="1" id="KW-0472">Membrane</keyword>
<evidence type="ECO:0000313" key="2">
    <source>
        <dbReference type="EMBL" id="GGU50964.1"/>
    </source>
</evidence>
<name>A0ABQ2US50_9ACTN</name>
<organism evidence="2 3">
    <name type="scientific">Streptomyces albospinus</name>
    <dbReference type="NCBI Taxonomy" id="285515"/>
    <lineage>
        <taxon>Bacteria</taxon>
        <taxon>Bacillati</taxon>
        <taxon>Actinomycetota</taxon>
        <taxon>Actinomycetes</taxon>
        <taxon>Kitasatosporales</taxon>
        <taxon>Streptomycetaceae</taxon>
        <taxon>Streptomyces</taxon>
    </lineage>
</organism>
<dbReference type="RefSeq" id="WP_189297475.1">
    <property type="nucleotide sequence ID" value="NZ_BMRP01000003.1"/>
</dbReference>
<gene>
    <name evidence="2" type="ORF">GCM10010211_14450</name>
</gene>
<comment type="caution">
    <text evidence="2">The sequence shown here is derived from an EMBL/GenBank/DDBJ whole genome shotgun (WGS) entry which is preliminary data.</text>
</comment>
<proteinExistence type="predicted"/>
<dbReference type="Proteomes" id="UP000654471">
    <property type="component" value="Unassembled WGS sequence"/>
</dbReference>
<evidence type="ECO:0000313" key="3">
    <source>
        <dbReference type="Proteomes" id="UP000654471"/>
    </source>
</evidence>
<protein>
    <submittedName>
        <fullName evidence="2">Uncharacterized protein</fullName>
    </submittedName>
</protein>
<evidence type="ECO:0000256" key="1">
    <source>
        <dbReference type="SAM" id="Phobius"/>
    </source>
</evidence>
<reference evidence="3" key="1">
    <citation type="journal article" date="2019" name="Int. J. Syst. Evol. Microbiol.">
        <title>The Global Catalogue of Microorganisms (GCM) 10K type strain sequencing project: providing services to taxonomists for standard genome sequencing and annotation.</title>
        <authorList>
            <consortium name="The Broad Institute Genomics Platform"/>
            <consortium name="The Broad Institute Genome Sequencing Center for Infectious Disease"/>
            <person name="Wu L."/>
            <person name="Ma J."/>
        </authorList>
    </citation>
    <scope>NUCLEOTIDE SEQUENCE [LARGE SCALE GENOMIC DNA]</scope>
    <source>
        <strain evidence="3">JCM 3399</strain>
    </source>
</reference>
<keyword evidence="3" id="KW-1185">Reference proteome</keyword>
<keyword evidence="1" id="KW-0812">Transmembrane</keyword>
<sequence length="68" mass="7553">MAERLESDRPVRDVLGEMVHPRKPPVRWVPELLWRPFAALAAHGALPVAVGVLLPALRARPGSRRTGR</sequence>
<accession>A0ABQ2US50</accession>
<feature type="transmembrane region" description="Helical" evidence="1">
    <location>
        <begin position="37"/>
        <end position="57"/>
    </location>
</feature>